<dbReference type="AlphaFoldDB" id="A0A1J0R6F7"/>
<protein>
    <submittedName>
        <fullName evidence="11">Variant surface glycoprotein 1125.1196</fullName>
    </submittedName>
</protein>
<evidence type="ECO:0000256" key="4">
    <source>
        <dbReference type="ARBA" id="ARBA00022622"/>
    </source>
</evidence>
<dbReference type="InterPro" id="IPR027446">
    <property type="entry name" value="VSG_C_dom_sf"/>
</dbReference>
<dbReference type="SUPFAM" id="SSF58087">
    <property type="entry name" value="Variant surface glycoprotein (N-terminal domain)"/>
    <property type="match status" value="1"/>
</dbReference>
<dbReference type="GO" id="GO:0042783">
    <property type="term" value="P:symbiont-mediated evasion of host immune response"/>
    <property type="evidence" value="ECO:0007669"/>
    <property type="project" value="InterPro"/>
</dbReference>
<name>A0A1J0R6F7_9TRYP</name>
<sequence>MHKLAAMICVIASLRPTEGTASAFEESAFKKLCKVASAMMAVPKFFTDKQKMLERQITAGNEAAVKALLAAATERDHNKSTVFTAIAVAALDCAHEGTKKLNDLVEPAVKAMTNAAKAAGGITEFAEFLRKVSIGRSTGYCLSTGTTVTTAQNAQDLGCPVDVVETWANAETLLTSEFSDKGFKNVNTADAKAAGATNKCPTLTGATDTTSNLWRINTPGPQKFFAGFVTATPHNNQGEETIVIDNRAAKASSWKISAAVDAPDKIYNLISDLRDFKAGDCAETADDLITQLIDNDAAKELIANSLSPKYKSGKAVDVQTVANDMITSVAGQAAQRGEKIKEKINSVSVPQVTSGKTTMKKLKDEKDSKQHRCSLLPQQQSGLAALKSLEERVAAAGRKAESSETETIDTCEAKVTGDKCQEGCKVEGTGDNKKCVKDQNYKLRQETNQDKKTPWRVLLL</sequence>
<evidence type="ECO:0000313" key="11">
    <source>
        <dbReference type="EMBL" id="APD73438.1"/>
    </source>
</evidence>
<dbReference type="Pfam" id="PF00913">
    <property type="entry name" value="Trypan_glycop"/>
    <property type="match status" value="1"/>
</dbReference>
<evidence type="ECO:0000256" key="1">
    <source>
        <dbReference type="ARBA" id="ARBA00002523"/>
    </source>
</evidence>
<dbReference type="EMBL" id="KX699482">
    <property type="protein sequence ID" value="APD73438.1"/>
    <property type="molecule type" value="Genomic_DNA"/>
</dbReference>
<dbReference type="Gene3D" id="1.10.470.10">
    <property type="entry name" value="Variant Surface Glycoprotein, subunit A, domain 2"/>
    <property type="match status" value="1"/>
</dbReference>
<evidence type="ECO:0000256" key="3">
    <source>
        <dbReference type="ARBA" id="ARBA00022475"/>
    </source>
</evidence>
<comment type="function">
    <text evidence="1">VSG forms a coat on the surface of the parasite. The trypanosome evades the immune response of the host by expressing a series of antigenically distinct VSGs from an estimated 1000 VSG genes.</text>
</comment>
<dbReference type="GO" id="GO:0005886">
    <property type="term" value="C:plasma membrane"/>
    <property type="evidence" value="ECO:0007669"/>
    <property type="project" value="UniProtKB-SubCell"/>
</dbReference>
<evidence type="ECO:0000259" key="10">
    <source>
        <dbReference type="Pfam" id="PF00913"/>
    </source>
</evidence>
<evidence type="ECO:0000256" key="6">
    <source>
        <dbReference type="ARBA" id="ARBA00023180"/>
    </source>
</evidence>
<evidence type="ECO:0000256" key="2">
    <source>
        <dbReference type="ARBA" id="ARBA00004609"/>
    </source>
</evidence>
<reference evidence="11" key="1">
    <citation type="submission" date="2016-08" db="EMBL/GenBank/DDBJ databases">
        <title>VSG repertoire of Trypanosoma brucei EATRO 1125.</title>
        <authorList>
            <person name="Cross G.A."/>
        </authorList>
    </citation>
    <scope>NUCLEOTIDE SEQUENCE</scope>
    <source>
        <strain evidence="11">EATRO 1125</strain>
    </source>
</reference>
<dbReference type="SUPFAM" id="SSF118251">
    <property type="entry name" value="Variant surface glycoprotein MITAT 1.2, VSG 221, C-terminal domain"/>
    <property type="match status" value="1"/>
</dbReference>
<dbReference type="Gene3D" id="3.90.150.10">
    <property type="entry name" value="Variant Surface Glycoprotein, subunit A domain 1"/>
    <property type="match status" value="1"/>
</dbReference>
<keyword evidence="7" id="KW-0449">Lipoprotein</keyword>
<keyword evidence="9" id="KW-0732">Signal</keyword>
<evidence type="ECO:0000256" key="9">
    <source>
        <dbReference type="SAM" id="SignalP"/>
    </source>
</evidence>
<feature type="chain" id="PRO_5012362423" evidence="9">
    <location>
        <begin position="20"/>
        <end position="460"/>
    </location>
</feature>
<dbReference type="Gene3D" id="4.10.110.20">
    <property type="entry name" value="Variant surface glycoprotein MITAT 1.2, VSG 221, C-terminal domain"/>
    <property type="match status" value="1"/>
</dbReference>
<feature type="region of interest" description="Disordered" evidence="8">
    <location>
        <begin position="352"/>
        <end position="372"/>
    </location>
</feature>
<keyword evidence="6" id="KW-0325">Glycoprotein</keyword>
<evidence type="ECO:0000256" key="7">
    <source>
        <dbReference type="ARBA" id="ARBA00023288"/>
    </source>
</evidence>
<dbReference type="GO" id="GO:0098552">
    <property type="term" value="C:side of membrane"/>
    <property type="evidence" value="ECO:0007669"/>
    <property type="project" value="UniProtKB-KW"/>
</dbReference>
<evidence type="ECO:0000256" key="8">
    <source>
        <dbReference type="SAM" id="MobiDB-lite"/>
    </source>
</evidence>
<accession>A0A1J0R6F7</accession>
<dbReference type="InterPro" id="IPR001812">
    <property type="entry name" value="Trypano_VSG_A_N_dom"/>
</dbReference>
<feature type="domain" description="Trypanosome variant surface glycoprotein A-type N-terminal" evidence="10">
    <location>
        <begin position="8"/>
        <end position="364"/>
    </location>
</feature>
<comment type="subcellular location">
    <subcellularLocation>
        <location evidence="2">Cell membrane</location>
        <topology evidence="2">Lipid-anchor</topology>
        <topology evidence="2">GPI-anchor</topology>
    </subcellularLocation>
</comment>
<organism evidence="11">
    <name type="scientific">Trypanosoma brucei</name>
    <dbReference type="NCBI Taxonomy" id="5691"/>
    <lineage>
        <taxon>Eukaryota</taxon>
        <taxon>Discoba</taxon>
        <taxon>Euglenozoa</taxon>
        <taxon>Kinetoplastea</taxon>
        <taxon>Metakinetoplastina</taxon>
        <taxon>Trypanosomatida</taxon>
        <taxon>Trypanosomatidae</taxon>
        <taxon>Trypanosoma</taxon>
    </lineage>
</organism>
<evidence type="ECO:0000256" key="5">
    <source>
        <dbReference type="ARBA" id="ARBA00023136"/>
    </source>
</evidence>
<keyword evidence="3" id="KW-1003">Cell membrane</keyword>
<keyword evidence="5" id="KW-0472">Membrane</keyword>
<dbReference type="VEuPathDB" id="TriTrypDB:Tb427_000427700"/>
<proteinExistence type="predicted"/>
<keyword evidence="4" id="KW-0336">GPI-anchor</keyword>
<feature type="signal peptide" evidence="9">
    <location>
        <begin position="1"/>
        <end position="19"/>
    </location>
</feature>
<feature type="compositionally biased region" description="Basic and acidic residues" evidence="8">
    <location>
        <begin position="361"/>
        <end position="370"/>
    </location>
</feature>